<dbReference type="Proteomes" id="UP000085678">
    <property type="component" value="Unplaced"/>
</dbReference>
<evidence type="ECO:0000256" key="5">
    <source>
        <dbReference type="ARBA" id="ARBA00022989"/>
    </source>
</evidence>
<evidence type="ECO:0000256" key="8">
    <source>
        <dbReference type="ARBA" id="ARBA00023136"/>
    </source>
</evidence>
<evidence type="ECO:0000256" key="2">
    <source>
        <dbReference type="ARBA" id="ARBA00022448"/>
    </source>
</evidence>
<evidence type="ECO:0000256" key="6">
    <source>
        <dbReference type="ARBA" id="ARBA00023053"/>
    </source>
</evidence>
<dbReference type="AlphaFoldDB" id="A0A1S3J708"/>
<dbReference type="KEGG" id="lak:106170667"/>
<organism evidence="13 14">
    <name type="scientific">Lingula anatina</name>
    <name type="common">Brachiopod</name>
    <name type="synonym">Lingula unguis</name>
    <dbReference type="NCBI Taxonomy" id="7574"/>
    <lineage>
        <taxon>Eukaryota</taxon>
        <taxon>Metazoa</taxon>
        <taxon>Spiralia</taxon>
        <taxon>Lophotrochozoa</taxon>
        <taxon>Brachiopoda</taxon>
        <taxon>Linguliformea</taxon>
        <taxon>Lingulata</taxon>
        <taxon>Lingulida</taxon>
        <taxon>Linguloidea</taxon>
        <taxon>Lingulidae</taxon>
        <taxon>Lingula</taxon>
    </lineage>
</organism>
<evidence type="ECO:0000256" key="7">
    <source>
        <dbReference type="ARBA" id="ARBA00023065"/>
    </source>
</evidence>
<dbReference type="OrthoDB" id="8065060at2759"/>
<gene>
    <name evidence="14" type="primary">LOC106170667</name>
</gene>
<evidence type="ECO:0000313" key="14">
    <source>
        <dbReference type="RefSeq" id="XP_013406093.1"/>
    </source>
</evidence>
<dbReference type="InParanoid" id="A0A1S3J708"/>
<dbReference type="PANTHER" id="PTHR11690:SF286">
    <property type="entry name" value="ACID-SENSING ION CHANNEL 5"/>
    <property type="match status" value="1"/>
</dbReference>
<keyword evidence="13" id="KW-1185">Reference proteome</keyword>
<keyword evidence="9 11" id="KW-0739">Sodium transport</keyword>
<dbReference type="PANTHER" id="PTHR11690">
    <property type="entry name" value="AMILORIDE-SENSITIVE SODIUM CHANNEL-RELATED"/>
    <property type="match status" value="1"/>
</dbReference>
<dbReference type="InterPro" id="IPR001873">
    <property type="entry name" value="ENaC"/>
</dbReference>
<feature type="transmembrane region" description="Helical" evidence="12">
    <location>
        <begin position="62"/>
        <end position="84"/>
    </location>
</feature>
<evidence type="ECO:0000313" key="13">
    <source>
        <dbReference type="Proteomes" id="UP000085678"/>
    </source>
</evidence>
<proteinExistence type="inferred from homology"/>
<evidence type="ECO:0000256" key="10">
    <source>
        <dbReference type="ARBA" id="ARBA00023303"/>
    </source>
</evidence>
<keyword evidence="5 12" id="KW-1133">Transmembrane helix</keyword>
<evidence type="ECO:0000256" key="11">
    <source>
        <dbReference type="RuleBase" id="RU000679"/>
    </source>
</evidence>
<keyword evidence="2 11" id="KW-0813">Transport</keyword>
<evidence type="ECO:0000256" key="9">
    <source>
        <dbReference type="ARBA" id="ARBA00023201"/>
    </source>
</evidence>
<evidence type="ECO:0000256" key="12">
    <source>
        <dbReference type="SAM" id="Phobius"/>
    </source>
</evidence>
<dbReference type="GO" id="GO:0015280">
    <property type="term" value="F:ligand-gated sodium channel activity"/>
    <property type="evidence" value="ECO:0007669"/>
    <property type="project" value="TreeGrafter"/>
</dbReference>
<dbReference type="STRING" id="7574.A0A1S3J708"/>
<reference evidence="14" key="1">
    <citation type="submission" date="2025-08" db="UniProtKB">
        <authorList>
            <consortium name="RefSeq"/>
        </authorList>
    </citation>
    <scope>IDENTIFICATION</scope>
    <source>
        <tissue evidence="14">Gonads</tissue>
    </source>
</reference>
<sequence>MEKNHVIQTVMVRPMMKDYNGPIIHKSEKILMDESLEKEFATSTTAHGFARAAASKSISRRIAWVVFILAGLGMATWMISLRFINYFNYSTSTEIKITFEPTLAFPAVTICNFNRYMKKFLTINDYYVIQAASASSDYYENYENNYYGYGSYDYGSSSYSGPSGSTGSLGYSSNSDSTGSSGYSNNLGSSGSSGYPGPSGYAGSTDSAGSTGASGSYRSTGSYGSSAQSGNAASSRSAASNAVADLVDGMWANISELYPNGFDFGNFSMEKGWQLTNETVLKCEFKGRSCDLDKDFQHVFSSYGNCYTFNGELHARRSRYQDQPGLGNGLHLVLNVEQNEYLDDVPDETEQIGIVFQVHSQYEPPLMETKGLGVSPGFHAFAGLKRLQTVNIEPPWGKCNKSLRLNHYPQYTFSGCIIECKLQKTVEKCGCKPLEYPARGKFKNVYKKKCMEVMRILTTSLGLVVFENHNAE</sequence>
<dbReference type="PRINTS" id="PR01078">
    <property type="entry name" value="AMINACHANNEL"/>
</dbReference>
<evidence type="ECO:0000256" key="1">
    <source>
        <dbReference type="ARBA" id="ARBA00004141"/>
    </source>
</evidence>
<dbReference type="Pfam" id="PF00858">
    <property type="entry name" value="ASC"/>
    <property type="match status" value="1"/>
</dbReference>
<keyword evidence="4 11" id="KW-0812">Transmembrane</keyword>
<protein>
    <submittedName>
        <fullName evidence="14">Acid-sensing ion channel 5-like</fullName>
    </submittedName>
</protein>
<dbReference type="Gene3D" id="2.60.470.10">
    <property type="entry name" value="Acid-sensing ion channels like domains"/>
    <property type="match status" value="1"/>
</dbReference>
<name>A0A1S3J708_LINAN</name>
<keyword evidence="8 12" id="KW-0472">Membrane</keyword>
<keyword evidence="3 11" id="KW-0894">Sodium channel</keyword>
<dbReference type="GeneID" id="106170667"/>
<keyword evidence="6" id="KW-0915">Sodium</keyword>
<comment type="subcellular location">
    <subcellularLocation>
        <location evidence="1">Membrane</location>
        <topology evidence="1">Multi-pass membrane protein</topology>
    </subcellularLocation>
</comment>
<accession>A0A1S3J708</accession>
<comment type="similarity">
    <text evidence="11">Belongs to the amiloride-sensitive sodium channel (TC 1.A.6) family.</text>
</comment>
<evidence type="ECO:0000256" key="3">
    <source>
        <dbReference type="ARBA" id="ARBA00022461"/>
    </source>
</evidence>
<keyword evidence="10 11" id="KW-0407">Ion channel</keyword>
<dbReference type="GO" id="GO:0005886">
    <property type="term" value="C:plasma membrane"/>
    <property type="evidence" value="ECO:0007669"/>
    <property type="project" value="TreeGrafter"/>
</dbReference>
<evidence type="ECO:0000256" key="4">
    <source>
        <dbReference type="ARBA" id="ARBA00022692"/>
    </source>
</evidence>
<dbReference type="RefSeq" id="XP_013406093.1">
    <property type="nucleotide sequence ID" value="XM_013550639.1"/>
</dbReference>
<keyword evidence="7 11" id="KW-0406">Ion transport</keyword>